<evidence type="ECO:0000313" key="9">
    <source>
        <dbReference type="EMBL" id="SAM00165.1"/>
    </source>
</evidence>
<keyword evidence="10" id="KW-1185">Reference proteome</keyword>
<dbReference type="Proteomes" id="UP000078561">
    <property type="component" value="Unassembled WGS sequence"/>
</dbReference>
<dbReference type="AlphaFoldDB" id="A0A168NAS9"/>
<organism evidence="9">
    <name type="scientific">Absidia glauca</name>
    <name type="common">Pin mould</name>
    <dbReference type="NCBI Taxonomy" id="4829"/>
    <lineage>
        <taxon>Eukaryota</taxon>
        <taxon>Fungi</taxon>
        <taxon>Fungi incertae sedis</taxon>
        <taxon>Mucoromycota</taxon>
        <taxon>Mucoromycotina</taxon>
        <taxon>Mucoromycetes</taxon>
        <taxon>Mucorales</taxon>
        <taxon>Cunninghamellaceae</taxon>
        <taxon>Absidia</taxon>
    </lineage>
</organism>
<evidence type="ECO:0000259" key="8">
    <source>
        <dbReference type="Pfam" id="PF09770"/>
    </source>
</evidence>
<comment type="subcellular location">
    <subcellularLocation>
        <location evidence="2">Cytoplasm</location>
        <location evidence="2">P-body</location>
    </subcellularLocation>
    <subcellularLocation>
        <location evidence="1">Nucleus</location>
    </subcellularLocation>
</comment>
<dbReference type="PANTHER" id="PTHR21551">
    <property type="entry name" value="TOPOISOMERASE II-ASSOCIATED PROTEIN PAT1"/>
    <property type="match status" value="1"/>
</dbReference>
<dbReference type="GO" id="GO:0000932">
    <property type="term" value="C:P-body"/>
    <property type="evidence" value="ECO:0007669"/>
    <property type="project" value="UniProtKB-SubCell"/>
</dbReference>
<feature type="compositionally biased region" description="Polar residues" evidence="7">
    <location>
        <begin position="22"/>
        <end position="36"/>
    </location>
</feature>
<dbReference type="GO" id="GO:0033962">
    <property type="term" value="P:P-body assembly"/>
    <property type="evidence" value="ECO:0007669"/>
    <property type="project" value="TreeGrafter"/>
</dbReference>
<comment type="similarity">
    <text evidence="3">Belongs to the PAT1 family.</text>
</comment>
<evidence type="ECO:0000256" key="5">
    <source>
        <dbReference type="ARBA" id="ARBA00022884"/>
    </source>
</evidence>
<accession>A0A168NAS9</accession>
<keyword evidence="4" id="KW-0963">Cytoplasm</keyword>
<feature type="region of interest" description="Disordered" evidence="7">
    <location>
        <begin position="289"/>
        <end position="314"/>
    </location>
</feature>
<sequence>MDGLSAATFEEEAFGVKRPGKQDSQAPNRQAQSSIWKKNPFALKSSKEPSLLKGDNRLKKMPYRSNAPPPSNREISAGISFASITSGTAPPLQAGNDATLDETIPDHNPQTTDPPPIAVPAPTLHAKDLSQPSSKALEEPRSGEPHINDSQQSRPSIYSLTDIEAKMVQQPTAPKKNLLYQLLPGLAPQQQSTSSQPPPTDPVDINSFFKKHQSQQTEQANHIPQPSVHKPNLTPEQERKQQEEDDTKASYDGLMTTKNMEFVNHLEQSQLATHSQGSSGDFYYEMYQAHSNNGGQPHPQSAHHHPHPSTMKTANDMPPLSMSENEKRAELDQILKDIMKDRCDTMTDDNDSREPSRSKNDRQLLLKSIESIYFLVLEVEQSSRHPGAALPSHFENRQPSAKSPSETRQETMDKIWGMLTTSQSSFPTVISILSVNKGMSLIARLLPHLNDHQRLIIMTTIAYYFVDLLLQGNDANMSQQQQQQRQTVDYLHPSITGCLENTLFCASLSYITHIISSLSHHPDFKTLIATVTGQRFVGSLVFHGRGKRHQHQSSVPDVDADQWQVAFDTLFDITKACFPQIKEMARLDNVGLWMLLNSLAACCNEQQKEAIANDFREPLSMAIQTVSGMTRTHPLPYLPYPIQATYPILNELWVNLGLSNDFGDPST</sequence>
<evidence type="ECO:0000256" key="7">
    <source>
        <dbReference type="SAM" id="MobiDB-lite"/>
    </source>
</evidence>
<feature type="region of interest" description="Disordered" evidence="7">
    <location>
        <begin position="387"/>
        <end position="409"/>
    </location>
</feature>
<dbReference type="GO" id="GO:0000290">
    <property type="term" value="P:deadenylation-dependent decapping of nuclear-transcribed mRNA"/>
    <property type="evidence" value="ECO:0007669"/>
    <property type="project" value="InterPro"/>
</dbReference>
<reference evidence="9" key="1">
    <citation type="submission" date="2016-04" db="EMBL/GenBank/DDBJ databases">
        <authorList>
            <person name="Evans L.H."/>
            <person name="Alamgir A."/>
            <person name="Owens N."/>
            <person name="Weber N.D."/>
            <person name="Virtaneva K."/>
            <person name="Barbian K."/>
            <person name="Babar A."/>
            <person name="Rosenke K."/>
        </authorList>
    </citation>
    <scope>NUCLEOTIDE SEQUENCE [LARGE SCALE GENOMIC DNA]</scope>
    <source>
        <strain evidence="9">CBS 101.48</strain>
    </source>
</reference>
<proteinExistence type="inferred from homology"/>
<dbReference type="GO" id="GO:0003723">
    <property type="term" value="F:RNA binding"/>
    <property type="evidence" value="ECO:0007669"/>
    <property type="project" value="UniProtKB-KW"/>
</dbReference>
<evidence type="ECO:0000256" key="3">
    <source>
        <dbReference type="ARBA" id="ARBA00009138"/>
    </source>
</evidence>
<evidence type="ECO:0000256" key="4">
    <source>
        <dbReference type="ARBA" id="ARBA00022490"/>
    </source>
</evidence>
<name>A0A168NAS9_ABSGL</name>
<dbReference type="PANTHER" id="PTHR21551:SF0">
    <property type="entry name" value="PROTEIN ASSOCIATED WITH TOPO II RELATED-1, ISOFORM A"/>
    <property type="match status" value="1"/>
</dbReference>
<dbReference type="OMA" id="HISHEQR"/>
<feature type="compositionally biased region" description="Polar residues" evidence="7">
    <location>
        <begin position="214"/>
        <end position="224"/>
    </location>
</feature>
<evidence type="ECO:0000313" key="10">
    <source>
        <dbReference type="Proteomes" id="UP000078561"/>
    </source>
</evidence>
<evidence type="ECO:0000256" key="6">
    <source>
        <dbReference type="ARBA" id="ARBA00023242"/>
    </source>
</evidence>
<dbReference type="STRING" id="4829.A0A168NAS9"/>
<dbReference type="EMBL" id="LT553165">
    <property type="protein sequence ID" value="SAM00165.1"/>
    <property type="molecule type" value="Genomic_DNA"/>
</dbReference>
<evidence type="ECO:0000256" key="1">
    <source>
        <dbReference type="ARBA" id="ARBA00004123"/>
    </source>
</evidence>
<dbReference type="OrthoDB" id="74835at2759"/>
<protein>
    <recommendedName>
        <fullName evidence="8">mRNA decay factor PAT1 domain-containing protein</fullName>
    </recommendedName>
</protein>
<dbReference type="InterPro" id="IPR019167">
    <property type="entry name" value="PAT1_dom"/>
</dbReference>
<gene>
    <name evidence="9" type="primary">ABSGL_05842.1 scaffold 7570</name>
</gene>
<feature type="compositionally biased region" description="Basic and acidic residues" evidence="7">
    <location>
        <begin position="136"/>
        <end position="147"/>
    </location>
</feature>
<dbReference type="InParanoid" id="A0A168NAS9"/>
<feature type="domain" description="mRNA decay factor PAT1" evidence="8">
    <location>
        <begin position="352"/>
        <end position="610"/>
    </location>
</feature>
<evidence type="ECO:0000256" key="2">
    <source>
        <dbReference type="ARBA" id="ARBA00004201"/>
    </source>
</evidence>
<feature type="region of interest" description="Disordered" evidence="7">
    <location>
        <begin position="1"/>
        <end position="162"/>
    </location>
</feature>
<feature type="region of interest" description="Disordered" evidence="7">
    <location>
        <begin position="179"/>
        <end position="248"/>
    </location>
</feature>
<keyword evidence="5" id="KW-0694">RNA-binding</keyword>
<dbReference type="GO" id="GO:0005634">
    <property type="term" value="C:nucleus"/>
    <property type="evidence" value="ECO:0007669"/>
    <property type="project" value="UniProtKB-SubCell"/>
</dbReference>
<feature type="compositionally biased region" description="Polar residues" evidence="7">
    <location>
        <begin position="148"/>
        <end position="159"/>
    </location>
</feature>
<dbReference type="Pfam" id="PF09770">
    <property type="entry name" value="PAT1"/>
    <property type="match status" value="1"/>
</dbReference>
<keyword evidence="6" id="KW-0539">Nucleus</keyword>
<dbReference type="InterPro" id="IPR039900">
    <property type="entry name" value="Pat1-like"/>
</dbReference>